<feature type="domain" description="SDH C-terminal" evidence="3">
    <location>
        <begin position="164"/>
        <end position="194"/>
    </location>
</feature>
<feature type="domain" description="Quinate/shikimate 5-dehydrogenase/glutamyl-tRNA reductase" evidence="2">
    <location>
        <begin position="45"/>
        <end position="130"/>
    </location>
</feature>
<dbReference type="GO" id="GO:0004764">
    <property type="term" value="F:shikimate 3-dehydrogenase (NADP+) activity"/>
    <property type="evidence" value="ECO:0007669"/>
    <property type="project" value="UniProtKB-EC"/>
</dbReference>
<reference evidence="4 5" key="1">
    <citation type="submission" date="2018-06" db="EMBL/GenBank/DDBJ databases">
        <authorList>
            <consortium name="Pathogen Informatics"/>
            <person name="Doyle S."/>
        </authorList>
    </citation>
    <scope>NUCLEOTIDE SEQUENCE [LARGE SCALE GENOMIC DNA]</scope>
    <source>
        <strain evidence="4 5">NCTC13315</strain>
    </source>
</reference>
<dbReference type="SUPFAM" id="SSF51735">
    <property type="entry name" value="NAD(P)-binding Rossmann-fold domains"/>
    <property type="match status" value="1"/>
</dbReference>
<sequence length="195" mass="21357">MADDVTPRCLKAKSANTLWLKNEEKLCADNTDGTGLIRDLSHHLSLIDKRVLLLGAGGAARGIIEPLLASGITKLTLINRTKEKLFILKNDFPAIEIADQDTLKARFDLIINATSASLTASQNKLISAKILQNQPYCYDLAYNLHKQTPFVAFARAHGCVADDGLGMLVEQAAEAFLIWHGFKPDTNTVLTALQR</sequence>
<dbReference type="Gene3D" id="3.40.50.10860">
    <property type="entry name" value="Leucine Dehydrogenase, chain A, domain 1"/>
    <property type="match status" value="1"/>
</dbReference>
<accession>A0A378I4G8</accession>
<keyword evidence="4" id="KW-0560">Oxidoreductase</keyword>
<dbReference type="GO" id="GO:0019632">
    <property type="term" value="P:shikimate metabolic process"/>
    <property type="evidence" value="ECO:0007669"/>
    <property type="project" value="TreeGrafter"/>
</dbReference>
<dbReference type="GO" id="GO:0005829">
    <property type="term" value="C:cytosol"/>
    <property type="evidence" value="ECO:0007669"/>
    <property type="project" value="TreeGrafter"/>
</dbReference>
<dbReference type="InterPro" id="IPR036291">
    <property type="entry name" value="NAD(P)-bd_dom_sf"/>
</dbReference>
<keyword evidence="5" id="KW-1185">Reference proteome</keyword>
<evidence type="ECO:0000313" key="4">
    <source>
        <dbReference type="EMBL" id="STX30107.1"/>
    </source>
</evidence>
<name>A0A378I4G8_9GAMM</name>
<dbReference type="Pfam" id="PF01488">
    <property type="entry name" value="Shikimate_DH"/>
    <property type="match status" value="1"/>
</dbReference>
<evidence type="ECO:0000313" key="5">
    <source>
        <dbReference type="Proteomes" id="UP000254968"/>
    </source>
</evidence>
<protein>
    <submittedName>
        <fullName evidence="4">Shikimate 5-dehydrogenase</fullName>
        <ecNumber evidence="4">1.1.1.25</ecNumber>
    </submittedName>
</protein>
<dbReference type="Gene3D" id="3.40.50.720">
    <property type="entry name" value="NAD(P)-binding Rossmann-like Domain"/>
    <property type="match status" value="1"/>
</dbReference>
<dbReference type="PANTHER" id="PTHR21089">
    <property type="entry name" value="SHIKIMATE DEHYDROGENASE"/>
    <property type="match status" value="1"/>
</dbReference>
<dbReference type="InterPro" id="IPR006151">
    <property type="entry name" value="Shikm_DH/Glu-tRNA_Rdtase"/>
</dbReference>
<dbReference type="EMBL" id="UGNV01000001">
    <property type="protein sequence ID" value="STX30107.1"/>
    <property type="molecule type" value="Genomic_DNA"/>
</dbReference>
<dbReference type="Proteomes" id="UP000254968">
    <property type="component" value="Unassembled WGS sequence"/>
</dbReference>
<dbReference type="GO" id="GO:0050661">
    <property type="term" value="F:NADP binding"/>
    <property type="evidence" value="ECO:0007669"/>
    <property type="project" value="TreeGrafter"/>
</dbReference>
<dbReference type="PANTHER" id="PTHR21089:SF1">
    <property type="entry name" value="BIFUNCTIONAL 3-DEHYDROQUINATE DEHYDRATASE_SHIKIMATE DEHYDROGENASE, CHLOROPLASTIC"/>
    <property type="match status" value="1"/>
</dbReference>
<organism evidence="4 5">
    <name type="scientific">Legionella beliardensis</name>
    <dbReference type="NCBI Taxonomy" id="91822"/>
    <lineage>
        <taxon>Bacteria</taxon>
        <taxon>Pseudomonadati</taxon>
        <taxon>Pseudomonadota</taxon>
        <taxon>Gammaproteobacteria</taxon>
        <taxon>Legionellales</taxon>
        <taxon>Legionellaceae</taxon>
        <taxon>Legionella</taxon>
    </lineage>
</organism>
<evidence type="ECO:0000256" key="1">
    <source>
        <dbReference type="ARBA" id="ARBA00022857"/>
    </source>
</evidence>
<evidence type="ECO:0000259" key="3">
    <source>
        <dbReference type="Pfam" id="PF18317"/>
    </source>
</evidence>
<dbReference type="Pfam" id="PF18317">
    <property type="entry name" value="SDH_C"/>
    <property type="match status" value="1"/>
</dbReference>
<dbReference type="InterPro" id="IPR022893">
    <property type="entry name" value="Shikimate_DH_fam"/>
</dbReference>
<dbReference type="AlphaFoldDB" id="A0A378I4G8"/>
<evidence type="ECO:0000259" key="2">
    <source>
        <dbReference type="Pfam" id="PF01488"/>
    </source>
</evidence>
<proteinExistence type="predicted"/>
<dbReference type="InterPro" id="IPR041121">
    <property type="entry name" value="SDH_C"/>
</dbReference>
<gene>
    <name evidence="4" type="primary">aroE</name>
    <name evidence="4" type="ORF">NCTC13315_02671</name>
</gene>
<dbReference type="CDD" id="cd01065">
    <property type="entry name" value="NAD_bind_Shikimate_DH"/>
    <property type="match status" value="1"/>
</dbReference>
<dbReference type="GO" id="GO:0009423">
    <property type="term" value="P:chorismate biosynthetic process"/>
    <property type="evidence" value="ECO:0007669"/>
    <property type="project" value="TreeGrafter"/>
</dbReference>
<keyword evidence="1" id="KW-0521">NADP</keyword>
<dbReference type="EC" id="1.1.1.25" evidence="4"/>